<keyword evidence="2" id="KW-1133">Transmembrane helix</keyword>
<comment type="caution">
    <text evidence="3">The sequence shown here is derived from an EMBL/GenBank/DDBJ whole genome shotgun (WGS) entry which is preliminary data.</text>
</comment>
<proteinExistence type="predicted"/>
<feature type="region of interest" description="Disordered" evidence="1">
    <location>
        <begin position="50"/>
        <end position="144"/>
    </location>
</feature>
<evidence type="ECO:0000313" key="4">
    <source>
        <dbReference type="Proteomes" id="UP001500064"/>
    </source>
</evidence>
<dbReference type="Proteomes" id="UP001500064">
    <property type="component" value="Unassembled WGS sequence"/>
</dbReference>
<keyword evidence="2" id="KW-0472">Membrane</keyword>
<keyword evidence="2" id="KW-0812">Transmembrane</keyword>
<evidence type="ECO:0000256" key="2">
    <source>
        <dbReference type="SAM" id="Phobius"/>
    </source>
</evidence>
<accession>A0ABP4RFG3</accession>
<reference evidence="4" key="1">
    <citation type="journal article" date="2019" name="Int. J. Syst. Evol. Microbiol.">
        <title>The Global Catalogue of Microorganisms (GCM) 10K type strain sequencing project: providing services to taxonomists for standard genome sequencing and annotation.</title>
        <authorList>
            <consortium name="The Broad Institute Genomics Platform"/>
            <consortium name="The Broad Institute Genome Sequencing Center for Infectious Disease"/>
            <person name="Wu L."/>
            <person name="Ma J."/>
        </authorList>
    </citation>
    <scope>NUCLEOTIDE SEQUENCE [LARGE SCALE GENOMIC DNA]</scope>
    <source>
        <strain evidence="4">JCM 13929</strain>
    </source>
</reference>
<gene>
    <name evidence="3" type="ORF">GCM10009733_054010</name>
</gene>
<feature type="compositionally biased region" description="Low complexity" evidence="1">
    <location>
        <begin position="99"/>
        <end position="125"/>
    </location>
</feature>
<keyword evidence="4" id="KW-1185">Reference proteome</keyword>
<evidence type="ECO:0000313" key="3">
    <source>
        <dbReference type="EMBL" id="GAA1650189.1"/>
    </source>
</evidence>
<feature type="transmembrane region" description="Helical" evidence="2">
    <location>
        <begin position="24"/>
        <end position="45"/>
    </location>
</feature>
<evidence type="ECO:0000256" key="1">
    <source>
        <dbReference type="SAM" id="MobiDB-lite"/>
    </source>
</evidence>
<organism evidence="3 4">
    <name type="scientific">Nonomuraea maheshkhaliensis</name>
    <dbReference type="NCBI Taxonomy" id="419590"/>
    <lineage>
        <taxon>Bacteria</taxon>
        <taxon>Bacillati</taxon>
        <taxon>Actinomycetota</taxon>
        <taxon>Actinomycetes</taxon>
        <taxon>Streptosporangiales</taxon>
        <taxon>Streptosporangiaceae</taxon>
        <taxon>Nonomuraea</taxon>
    </lineage>
</organism>
<name>A0ABP4RFG3_9ACTN</name>
<dbReference type="EMBL" id="BAAAMU010000042">
    <property type="protein sequence ID" value="GAA1650189.1"/>
    <property type="molecule type" value="Genomic_DNA"/>
</dbReference>
<sequence length="220" mass="22235">MYGPPPPDHQRVPEYPRATSSPPIIVLVSGLAALLGFLLGVLVGFGAQTTSAEEPAPRVTVTVEESPTGAPETAATPPQDPQSTPGQTLPGQTPPGQTPPGQTQPGQTQPGQTQPGQTQPGQTSPATPPGQATPPGSGNATTPALNGATLRTLVVGTDIQPGTYRTTGPTAGFPLCYWARLKSTTGDVIASGMPTGPASVTILPTDKAFQTGGCVEWSKA</sequence>
<feature type="compositionally biased region" description="Low complexity" evidence="1">
    <location>
        <begin position="64"/>
        <end position="91"/>
    </location>
</feature>
<protein>
    <submittedName>
        <fullName evidence="3">Uncharacterized protein</fullName>
    </submittedName>
</protein>